<proteinExistence type="predicted"/>
<name>A0A399F3G3_9DEIN</name>
<gene>
    <name evidence="2" type="ORF">Mterra_00280</name>
</gene>
<dbReference type="Proteomes" id="UP000265715">
    <property type="component" value="Unassembled WGS sequence"/>
</dbReference>
<feature type="transmembrane region" description="Helical" evidence="1">
    <location>
        <begin position="12"/>
        <end position="31"/>
    </location>
</feature>
<dbReference type="RefSeq" id="WP_119313535.1">
    <property type="nucleotide sequence ID" value="NZ_QXDL01000006.1"/>
</dbReference>
<dbReference type="AlphaFoldDB" id="A0A399F3G3"/>
<dbReference type="EMBL" id="QXDL01000006">
    <property type="protein sequence ID" value="RIH90580.1"/>
    <property type="molecule type" value="Genomic_DNA"/>
</dbReference>
<reference evidence="2 3" key="1">
    <citation type="submission" date="2018-08" db="EMBL/GenBank/DDBJ databases">
        <title>Meiothermus terrae DSM 26712 genome sequencing project.</title>
        <authorList>
            <person name="Da Costa M.S."/>
            <person name="Albuquerque L."/>
            <person name="Raposo P."/>
            <person name="Froufe H.J.C."/>
            <person name="Barroso C.S."/>
            <person name="Egas C."/>
        </authorList>
    </citation>
    <scope>NUCLEOTIDE SEQUENCE [LARGE SCALE GENOMIC DNA]</scope>
    <source>
        <strain evidence="2 3">DSM 26712</strain>
    </source>
</reference>
<evidence type="ECO:0000256" key="1">
    <source>
        <dbReference type="SAM" id="Phobius"/>
    </source>
</evidence>
<dbReference type="OrthoDB" id="34608at2"/>
<keyword evidence="1" id="KW-1133">Transmembrane helix</keyword>
<comment type="caution">
    <text evidence="2">The sequence shown here is derived from an EMBL/GenBank/DDBJ whole genome shotgun (WGS) entry which is preliminary data.</text>
</comment>
<organism evidence="2 3">
    <name type="scientific">Calidithermus terrae</name>
    <dbReference type="NCBI Taxonomy" id="1408545"/>
    <lineage>
        <taxon>Bacteria</taxon>
        <taxon>Thermotogati</taxon>
        <taxon>Deinococcota</taxon>
        <taxon>Deinococci</taxon>
        <taxon>Thermales</taxon>
        <taxon>Thermaceae</taxon>
        <taxon>Calidithermus</taxon>
    </lineage>
</organism>
<evidence type="ECO:0000313" key="3">
    <source>
        <dbReference type="Proteomes" id="UP000265715"/>
    </source>
</evidence>
<keyword evidence="1" id="KW-0812">Transmembrane</keyword>
<accession>A0A399F3G3</accession>
<feature type="transmembrane region" description="Helical" evidence="1">
    <location>
        <begin position="51"/>
        <end position="72"/>
    </location>
</feature>
<protein>
    <submittedName>
        <fullName evidence="2">Uncharacterized protein</fullName>
    </submittedName>
</protein>
<evidence type="ECO:0000313" key="2">
    <source>
        <dbReference type="EMBL" id="RIH90580.1"/>
    </source>
</evidence>
<sequence length="73" mass="7854">MERLEGLGGLEPVRLIVLLSVFCGGVLLIALGRGLFGKSRFFRYVREGPPWLALALSVGLLVLVFAVAGWLLG</sequence>
<keyword evidence="3" id="KW-1185">Reference proteome</keyword>
<keyword evidence="1" id="KW-0472">Membrane</keyword>